<dbReference type="InterPro" id="IPR037914">
    <property type="entry name" value="SpoVT-AbrB_sf"/>
</dbReference>
<accession>A0A3G9JJ88</accession>
<organism evidence="1 2">
    <name type="scientific">Paenibacillus baekrokdamisoli</name>
    <dbReference type="NCBI Taxonomy" id="1712516"/>
    <lineage>
        <taxon>Bacteria</taxon>
        <taxon>Bacillati</taxon>
        <taxon>Bacillota</taxon>
        <taxon>Bacilli</taxon>
        <taxon>Bacillales</taxon>
        <taxon>Paenibacillaceae</taxon>
        <taxon>Paenibacillus</taxon>
    </lineage>
</organism>
<dbReference type="SUPFAM" id="SSF89447">
    <property type="entry name" value="AbrB/MazE/MraZ-like"/>
    <property type="match status" value="1"/>
</dbReference>
<proteinExistence type="predicted"/>
<name>A0A3G9JJ88_9BACL</name>
<dbReference type="AlphaFoldDB" id="A0A3G9JJ88"/>
<dbReference type="KEGG" id="pbk:Back11_44240"/>
<reference evidence="1 2" key="1">
    <citation type="submission" date="2018-11" db="EMBL/GenBank/DDBJ databases">
        <title>Complete genome sequence of Paenibacillus baekrokdamisoli strain KCTC 33723.</title>
        <authorList>
            <person name="Kang S.W."/>
            <person name="Lee K.C."/>
            <person name="Kim K.K."/>
            <person name="Kim J.S."/>
            <person name="Kim D.S."/>
            <person name="Ko S.H."/>
            <person name="Yang S.H."/>
            <person name="Lee J.S."/>
        </authorList>
    </citation>
    <scope>NUCLEOTIDE SEQUENCE [LARGE SCALE GENOMIC DNA]</scope>
    <source>
        <strain evidence="1 2">KCTC 33723</strain>
    </source>
</reference>
<dbReference type="EMBL" id="AP019308">
    <property type="protein sequence ID" value="BBH23079.1"/>
    <property type="molecule type" value="Genomic_DNA"/>
</dbReference>
<keyword evidence="2" id="KW-1185">Reference proteome</keyword>
<evidence type="ECO:0000313" key="2">
    <source>
        <dbReference type="Proteomes" id="UP000275368"/>
    </source>
</evidence>
<gene>
    <name evidence="1" type="ORF">Back11_44240</name>
</gene>
<dbReference type="Proteomes" id="UP000275368">
    <property type="component" value="Chromosome"/>
</dbReference>
<sequence>MALITVEREVQTAVAYKSKVRKKNQVTLDKEQLDLLNLHEGDVIEWAVVDGKLVGTPMETIRKDQSWYWTEEWQAEEREVDEWVAGGGLQHAMIHLDAAEGLKALRERVSAIIEEEAPSSGKKRS</sequence>
<evidence type="ECO:0008006" key="3">
    <source>
        <dbReference type="Google" id="ProtNLM"/>
    </source>
</evidence>
<dbReference type="Gene3D" id="2.10.260.10">
    <property type="match status" value="1"/>
</dbReference>
<evidence type="ECO:0000313" key="1">
    <source>
        <dbReference type="EMBL" id="BBH23079.1"/>
    </source>
</evidence>
<protein>
    <recommendedName>
        <fullName evidence="3">SpoVT-AbrB domain-containing protein</fullName>
    </recommendedName>
</protein>